<dbReference type="SUPFAM" id="SSF53098">
    <property type="entry name" value="Ribonuclease H-like"/>
    <property type="match status" value="1"/>
</dbReference>
<protein>
    <recommendedName>
        <fullName evidence="1">RNase H type-1 domain-containing protein</fullName>
    </recommendedName>
</protein>
<dbReference type="GO" id="GO:0004523">
    <property type="term" value="F:RNA-DNA hybrid ribonuclease activity"/>
    <property type="evidence" value="ECO:0007669"/>
    <property type="project" value="InterPro"/>
</dbReference>
<dbReference type="Gene3D" id="3.30.420.10">
    <property type="entry name" value="Ribonuclease H-like superfamily/Ribonuclease H"/>
    <property type="match status" value="1"/>
</dbReference>
<dbReference type="PANTHER" id="PTHR47723:SF24">
    <property type="entry name" value="RNASE H TYPE-1 DOMAIN-CONTAINING PROTEIN"/>
    <property type="match status" value="1"/>
</dbReference>
<dbReference type="Pfam" id="PF13456">
    <property type="entry name" value="RVT_3"/>
    <property type="match status" value="1"/>
</dbReference>
<dbReference type="Proteomes" id="UP000324897">
    <property type="component" value="Unassembled WGS sequence"/>
</dbReference>
<proteinExistence type="predicted"/>
<evidence type="ECO:0000259" key="1">
    <source>
        <dbReference type="Pfam" id="PF13456"/>
    </source>
</evidence>
<dbReference type="GO" id="GO:0003676">
    <property type="term" value="F:nucleic acid binding"/>
    <property type="evidence" value="ECO:0007669"/>
    <property type="project" value="InterPro"/>
</dbReference>
<comment type="caution">
    <text evidence="2">The sequence shown here is derived from an EMBL/GenBank/DDBJ whole genome shotgun (WGS) entry which is preliminary data.</text>
</comment>
<keyword evidence="3" id="KW-1185">Reference proteome</keyword>
<dbReference type="InterPro" id="IPR053151">
    <property type="entry name" value="RNase_H-like"/>
</dbReference>
<dbReference type="AlphaFoldDB" id="A0A5J9T118"/>
<dbReference type="OrthoDB" id="690769at2759"/>
<sequence>MAMFCVKFGIVPRQKIENSNWECIYTMELVLKVVAQLLKENVAFGISFGKSMHSAEINANLLMVLWRVWNVTNGVLQAGEKISIGDSVEFLKRYMAALLQIRQQEPVPDDKGKKSLFSQKLCSMPRAITTDKRWVPPDKNVLKINVDGAFMESSSAAAVGVVIRDNTGSPLLTAWRILFYCRDAEEVEITACLEGIKLAARWDDREFILETDCASAVHLLRASESESVRDHVDRERVPPATLAGGVESGCIDIT</sequence>
<feature type="non-terminal residue" evidence="2">
    <location>
        <position position="1"/>
    </location>
</feature>
<organism evidence="2 3">
    <name type="scientific">Eragrostis curvula</name>
    <name type="common">weeping love grass</name>
    <dbReference type="NCBI Taxonomy" id="38414"/>
    <lineage>
        <taxon>Eukaryota</taxon>
        <taxon>Viridiplantae</taxon>
        <taxon>Streptophyta</taxon>
        <taxon>Embryophyta</taxon>
        <taxon>Tracheophyta</taxon>
        <taxon>Spermatophyta</taxon>
        <taxon>Magnoliopsida</taxon>
        <taxon>Liliopsida</taxon>
        <taxon>Poales</taxon>
        <taxon>Poaceae</taxon>
        <taxon>PACMAD clade</taxon>
        <taxon>Chloridoideae</taxon>
        <taxon>Eragrostideae</taxon>
        <taxon>Eragrostidinae</taxon>
        <taxon>Eragrostis</taxon>
    </lineage>
</organism>
<dbReference type="EMBL" id="RWGY01000051">
    <property type="protein sequence ID" value="TVU05003.1"/>
    <property type="molecule type" value="Genomic_DNA"/>
</dbReference>
<dbReference type="PANTHER" id="PTHR47723">
    <property type="entry name" value="OS05G0353850 PROTEIN"/>
    <property type="match status" value="1"/>
</dbReference>
<dbReference type="InterPro" id="IPR002156">
    <property type="entry name" value="RNaseH_domain"/>
</dbReference>
<feature type="domain" description="RNase H type-1" evidence="1">
    <location>
        <begin position="145"/>
        <end position="225"/>
    </location>
</feature>
<evidence type="ECO:0000313" key="2">
    <source>
        <dbReference type="EMBL" id="TVU05003.1"/>
    </source>
</evidence>
<dbReference type="Gramene" id="TVU05003">
    <property type="protein sequence ID" value="TVU05003"/>
    <property type="gene ID" value="EJB05_48150"/>
</dbReference>
<evidence type="ECO:0000313" key="3">
    <source>
        <dbReference type="Proteomes" id="UP000324897"/>
    </source>
</evidence>
<dbReference type="InterPro" id="IPR012337">
    <property type="entry name" value="RNaseH-like_sf"/>
</dbReference>
<dbReference type="CDD" id="cd06222">
    <property type="entry name" value="RNase_H_like"/>
    <property type="match status" value="1"/>
</dbReference>
<dbReference type="InterPro" id="IPR036397">
    <property type="entry name" value="RNaseH_sf"/>
</dbReference>
<gene>
    <name evidence="2" type="ORF">EJB05_48150</name>
</gene>
<reference evidence="2 3" key="1">
    <citation type="journal article" date="2019" name="Sci. Rep.">
        <title>A high-quality genome of Eragrostis curvula grass provides insights into Poaceae evolution and supports new strategies to enhance forage quality.</title>
        <authorList>
            <person name="Carballo J."/>
            <person name="Santos B.A.C.M."/>
            <person name="Zappacosta D."/>
            <person name="Garbus I."/>
            <person name="Selva J.P."/>
            <person name="Gallo C.A."/>
            <person name="Diaz A."/>
            <person name="Albertini E."/>
            <person name="Caccamo M."/>
            <person name="Echenique V."/>
        </authorList>
    </citation>
    <scope>NUCLEOTIDE SEQUENCE [LARGE SCALE GENOMIC DNA]</scope>
    <source>
        <strain evidence="3">cv. Victoria</strain>
        <tissue evidence="2">Leaf</tissue>
    </source>
</reference>
<accession>A0A5J9T118</accession>
<name>A0A5J9T118_9POAL</name>
<dbReference type="InterPro" id="IPR044730">
    <property type="entry name" value="RNase_H-like_dom_plant"/>
</dbReference>